<organism evidence="1 2">
    <name type="scientific">Deinococcus multiflagellatus</name>
    <dbReference type="NCBI Taxonomy" id="1656887"/>
    <lineage>
        <taxon>Bacteria</taxon>
        <taxon>Thermotogati</taxon>
        <taxon>Deinococcota</taxon>
        <taxon>Deinococci</taxon>
        <taxon>Deinococcales</taxon>
        <taxon>Deinococcaceae</taxon>
        <taxon>Deinococcus</taxon>
    </lineage>
</organism>
<comment type="caution">
    <text evidence="1">The sequence shown here is derived from an EMBL/GenBank/DDBJ whole genome shotgun (WGS) entry which is preliminary data.</text>
</comment>
<dbReference type="RefSeq" id="WP_224609918.1">
    <property type="nucleotide sequence ID" value="NZ_JAIQXV010000012.1"/>
</dbReference>
<gene>
    <name evidence="1" type="ORF">ACFP90_27870</name>
</gene>
<sequence>MTGLRTAQFRIRRQQMAGNRLVGRAQLIDLAIFDYGNGTLELDDGSTFRVVDGRYIDNGDALVPGAGFVYGRDDEYTGTVVAQLTPWTSADT</sequence>
<proteinExistence type="predicted"/>
<dbReference type="Proteomes" id="UP001596317">
    <property type="component" value="Unassembled WGS sequence"/>
</dbReference>
<keyword evidence="2" id="KW-1185">Reference proteome</keyword>
<dbReference type="EMBL" id="JBHSWB010000004">
    <property type="protein sequence ID" value="MFC6663815.1"/>
    <property type="molecule type" value="Genomic_DNA"/>
</dbReference>
<protein>
    <submittedName>
        <fullName evidence="1">Uncharacterized protein</fullName>
    </submittedName>
</protein>
<accession>A0ABW1ZUB4</accession>
<evidence type="ECO:0000313" key="2">
    <source>
        <dbReference type="Proteomes" id="UP001596317"/>
    </source>
</evidence>
<evidence type="ECO:0000313" key="1">
    <source>
        <dbReference type="EMBL" id="MFC6663815.1"/>
    </source>
</evidence>
<reference evidence="2" key="1">
    <citation type="journal article" date="2019" name="Int. J. Syst. Evol. Microbiol.">
        <title>The Global Catalogue of Microorganisms (GCM) 10K type strain sequencing project: providing services to taxonomists for standard genome sequencing and annotation.</title>
        <authorList>
            <consortium name="The Broad Institute Genomics Platform"/>
            <consortium name="The Broad Institute Genome Sequencing Center for Infectious Disease"/>
            <person name="Wu L."/>
            <person name="Ma J."/>
        </authorList>
    </citation>
    <scope>NUCLEOTIDE SEQUENCE [LARGE SCALE GENOMIC DNA]</scope>
    <source>
        <strain evidence="2">CCUG 63830</strain>
    </source>
</reference>
<name>A0ABW1ZUB4_9DEIO</name>